<evidence type="ECO:0000256" key="8">
    <source>
        <dbReference type="ARBA" id="ARBA00022771"/>
    </source>
</evidence>
<feature type="compositionally biased region" description="Low complexity" evidence="13">
    <location>
        <begin position="398"/>
        <end position="411"/>
    </location>
</feature>
<feature type="region of interest" description="Disordered" evidence="13">
    <location>
        <begin position="552"/>
        <end position="616"/>
    </location>
</feature>
<dbReference type="Gene3D" id="3.30.40.10">
    <property type="entry name" value="Zinc/RING finger domain, C3HC4 (zinc finger)"/>
    <property type="match status" value="1"/>
</dbReference>
<evidence type="ECO:0000256" key="1">
    <source>
        <dbReference type="ARBA" id="ARBA00000900"/>
    </source>
</evidence>
<accession>A0A1Y1HKT3</accession>
<evidence type="ECO:0000256" key="6">
    <source>
        <dbReference type="ARBA" id="ARBA00022692"/>
    </source>
</evidence>
<organism evidence="16 17">
    <name type="scientific">Klebsormidium nitens</name>
    <name type="common">Green alga</name>
    <name type="synonym">Ulothrix nitens</name>
    <dbReference type="NCBI Taxonomy" id="105231"/>
    <lineage>
        <taxon>Eukaryota</taxon>
        <taxon>Viridiplantae</taxon>
        <taxon>Streptophyta</taxon>
        <taxon>Klebsormidiophyceae</taxon>
        <taxon>Klebsormidiales</taxon>
        <taxon>Klebsormidiaceae</taxon>
        <taxon>Klebsormidium</taxon>
    </lineage>
</organism>
<evidence type="ECO:0000256" key="14">
    <source>
        <dbReference type="SAM" id="Phobius"/>
    </source>
</evidence>
<keyword evidence="5" id="KW-0808">Transferase</keyword>
<dbReference type="GO" id="GO:0016567">
    <property type="term" value="P:protein ubiquitination"/>
    <property type="evidence" value="ECO:0007669"/>
    <property type="project" value="InterPro"/>
</dbReference>
<proteinExistence type="predicted"/>
<dbReference type="STRING" id="105231.A0A1Y1HKT3"/>
<evidence type="ECO:0000313" key="17">
    <source>
        <dbReference type="Proteomes" id="UP000054558"/>
    </source>
</evidence>
<evidence type="ECO:0000259" key="15">
    <source>
        <dbReference type="PROSITE" id="PS50089"/>
    </source>
</evidence>
<dbReference type="OrthoDB" id="548632at2759"/>
<dbReference type="GO" id="GO:0008270">
    <property type="term" value="F:zinc ion binding"/>
    <property type="evidence" value="ECO:0007669"/>
    <property type="project" value="UniProtKB-KW"/>
</dbReference>
<dbReference type="Pfam" id="PF13639">
    <property type="entry name" value="zf-RING_2"/>
    <property type="match status" value="1"/>
</dbReference>
<comment type="subcellular location">
    <subcellularLocation>
        <location evidence="2">Membrane</location>
        <topology evidence="2">Single-pass membrane protein</topology>
    </subcellularLocation>
</comment>
<evidence type="ECO:0000256" key="9">
    <source>
        <dbReference type="ARBA" id="ARBA00022833"/>
    </source>
</evidence>
<evidence type="ECO:0000256" key="3">
    <source>
        <dbReference type="ARBA" id="ARBA00004906"/>
    </source>
</evidence>
<comment type="pathway">
    <text evidence="3">Protein modification; protein ubiquitination.</text>
</comment>
<dbReference type="PANTHER" id="PTHR46913">
    <property type="entry name" value="RING-H2 FINGER PROTEIN ATL16"/>
    <property type="match status" value="1"/>
</dbReference>
<dbReference type="EMBL" id="DF236952">
    <property type="protein sequence ID" value="GAQ77739.1"/>
    <property type="molecule type" value="Genomic_DNA"/>
</dbReference>
<dbReference type="CDD" id="cd16473">
    <property type="entry name" value="RING-H2_RNF103"/>
    <property type="match status" value="1"/>
</dbReference>
<evidence type="ECO:0000313" key="16">
    <source>
        <dbReference type="EMBL" id="GAQ77739.1"/>
    </source>
</evidence>
<evidence type="ECO:0000256" key="10">
    <source>
        <dbReference type="ARBA" id="ARBA00022989"/>
    </source>
</evidence>
<dbReference type="SMART" id="SM00184">
    <property type="entry name" value="RING"/>
    <property type="match status" value="1"/>
</dbReference>
<evidence type="ECO:0000256" key="12">
    <source>
        <dbReference type="PROSITE-ProRule" id="PRU00175"/>
    </source>
</evidence>
<dbReference type="PROSITE" id="PS50089">
    <property type="entry name" value="ZF_RING_2"/>
    <property type="match status" value="1"/>
</dbReference>
<evidence type="ECO:0000256" key="13">
    <source>
        <dbReference type="SAM" id="MobiDB-lite"/>
    </source>
</evidence>
<keyword evidence="10 14" id="KW-1133">Transmembrane helix</keyword>
<gene>
    <name evidence="16" type="ORF">KFL_000030180</name>
</gene>
<dbReference type="GO" id="GO:0061630">
    <property type="term" value="F:ubiquitin protein ligase activity"/>
    <property type="evidence" value="ECO:0007669"/>
    <property type="project" value="UniProtKB-EC"/>
</dbReference>
<keyword evidence="6 14" id="KW-0812">Transmembrane</keyword>
<keyword evidence="9" id="KW-0862">Zinc</keyword>
<dbReference type="AlphaFoldDB" id="A0A1Y1HKT3"/>
<keyword evidence="8 12" id="KW-0863">Zinc-finger</keyword>
<evidence type="ECO:0000256" key="5">
    <source>
        <dbReference type="ARBA" id="ARBA00022679"/>
    </source>
</evidence>
<feature type="compositionally biased region" description="Low complexity" evidence="13">
    <location>
        <begin position="462"/>
        <end position="472"/>
    </location>
</feature>
<dbReference type="SUPFAM" id="SSF57850">
    <property type="entry name" value="RING/U-box"/>
    <property type="match status" value="1"/>
</dbReference>
<feature type="region of interest" description="Disordered" evidence="13">
    <location>
        <begin position="387"/>
        <end position="490"/>
    </location>
</feature>
<dbReference type="Proteomes" id="UP000054558">
    <property type="component" value="Unassembled WGS sequence"/>
</dbReference>
<keyword evidence="7" id="KW-0479">Metal-binding</keyword>
<keyword evidence="17" id="KW-1185">Reference proteome</keyword>
<evidence type="ECO:0000256" key="11">
    <source>
        <dbReference type="ARBA" id="ARBA00023136"/>
    </source>
</evidence>
<evidence type="ECO:0000256" key="7">
    <source>
        <dbReference type="ARBA" id="ARBA00022723"/>
    </source>
</evidence>
<dbReference type="GO" id="GO:0016020">
    <property type="term" value="C:membrane"/>
    <property type="evidence" value="ECO:0007669"/>
    <property type="project" value="UniProtKB-SubCell"/>
</dbReference>
<dbReference type="InterPro" id="IPR001841">
    <property type="entry name" value="Znf_RING"/>
</dbReference>
<evidence type="ECO:0000256" key="2">
    <source>
        <dbReference type="ARBA" id="ARBA00004167"/>
    </source>
</evidence>
<feature type="compositionally biased region" description="Basic and acidic residues" evidence="13">
    <location>
        <begin position="588"/>
        <end position="613"/>
    </location>
</feature>
<protein>
    <recommendedName>
        <fullName evidence="4">RING-type E3 ubiquitin transferase</fullName>
        <ecNumber evidence="4">2.3.2.27</ecNumber>
    </recommendedName>
</protein>
<dbReference type="EC" id="2.3.2.27" evidence="4"/>
<reference evidence="16 17" key="1">
    <citation type="journal article" date="2014" name="Nat. Commun.">
        <title>Klebsormidium flaccidum genome reveals primary factors for plant terrestrial adaptation.</title>
        <authorList>
            <person name="Hori K."/>
            <person name="Maruyama F."/>
            <person name="Fujisawa T."/>
            <person name="Togashi T."/>
            <person name="Yamamoto N."/>
            <person name="Seo M."/>
            <person name="Sato S."/>
            <person name="Yamada T."/>
            <person name="Mori H."/>
            <person name="Tajima N."/>
            <person name="Moriyama T."/>
            <person name="Ikeuchi M."/>
            <person name="Watanabe M."/>
            <person name="Wada H."/>
            <person name="Kobayashi K."/>
            <person name="Saito M."/>
            <person name="Masuda T."/>
            <person name="Sasaki-Sekimoto Y."/>
            <person name="Mashiguchi K."/>
            <person name="Awai K."/>
            <person name="Shimojima M."/>
            <person name="Masuda S."/>
            <person name="Iwai M."/>
            <person name="Nobusawa T."/>
            <person name="Narise T."/>
            <person name="Kondo S."/>
            <person name="Saito H."/>
            <person name="Sato R."/>
            <person name="Murakawa M."/>
            <person name="Ihara Y."/>
            <person name="Oshima-Yamada Y."/>
            <person name="Ohtaka K."/>
            <person name="Satoh M."/>
            <person name="Sonobe K."/>
            <person name="Ishii M."/>
            <person name="Ohtani R."/>
            <person name="Kanamori-Sato M."/>
            <person name="Honoki R."/>
            <person name="Miyazaki D."/>
            <person name="Mochizuki H."/>
            <person name="Umetsu J."/>
            <person name="Higashi K."/>
            <person name="Shibata D."/>
            <person name="Kamiya Y."/>
            <person name="Sato N."/>
            <person name="Nakamura Y."/>
            <person name="Tabata S."/>
            <person name="Ida S."/>
            <person name="Kurokawa K."/>
            <person name="Ohta H."/>
        </authorList>
    </citation>
    <scope>NUCLEOTIDE SEQUENCE [LARGE SCALE GENOMIC DNA]</scope>
    <source>
        <strain evidence="16 17">NIES-2285</strain>
    </source>
</reference>
<name>A0A1Y1HKT3_KLENI</name>
<keyword evidence="11 14" id="KW-0472">Membrane</keyword>
<dbReference type="InterPro" id="IPR013083">
    <property type="entry name" value="Znf_RING/FYVE/PHD"/>
</dbReference>
<dbReference type="InterPro" id="IPR044600">
    <property type="entry name" value="ATL1/ATL16-like"/>
</dbReference>
<comment type="catalytic activity">
    <reaction evidence="1">
        <text>S-ubiquitinyl-[E2 ubiquitin-conjugating enzyme]-L-cysteine + [acceptor protein]-L-lysine = [E2 ubiquitin-conjugating enzyme]-L-cysteine + N(6)-ubiquitinyl-[acceptor protein]-L-lysine.</text>
        <dbReference type="EC" id="2.3.2.27"/>
    </reaction>
</comment>
<feature type="domain" description="RING-type" evidence="15">
    <location>
        <begin position="493"/>
        <end position="534"/>
    </location>
</feature>
<dbReference type="PANTHER" id="PTHR46913:SF1">
    <property type="entry name" value="RING-H2 FINGER PROTEIN ATL16"/>
    <property type="match status" value="1"/>
</dbReference>
<feature type="transmembrane region" description="Helical" evidence="14">
    <location>
        <begin position="309"/>
        <end position="329"/>
    </location>
</feature>
<sequence length="629" mass="66031">MVVLKSLQSNVSSQPGKRILALHPLKAILVLGLMTCCGAEGGSLTNVSVTSLGLPQSSGVGSISSTSNSSISAANSALLTFRLRFGDGPPVPAAQAQLISQDGTRQFNTTASDGSCSFVINPSTTHSLLLSAVGSANSAGTIPLNRPIAISAFDAKASNGVRNLGDITIPFVSFCKGTYTIQSDAGAIIAGTDPLHSLQVPGQTCTWVVGPFGGQASVDLYIQWFDLSSGNSLNVSGSDLNGMPPKTVLLMGPGLPNPPPNYLAVTIPARQATVVFNTGSGPDALTYGFVMYYRVSYVDDTSPLLTVSLVWAGGGCLIIIVVFAGIIILKRRRNSAGHLPALPLEERAKVTSSAEPDPLDRDVMLVKWLGEDPRRILIPQTVWHSAFPHSPATPPKLGTTSSESGASASSSIGPLETPRPLGPEAPVQFRRHQDSESAESAPVLIPRPSGAGSEAQMDSDLAEGQKGAAGSGEAEESGGPRNGESTEGRDTSCAICLVDYEEGALLRPLPCGHAFHTACIDTWLKKDPSCPLCKRPLYIRIPVPQTVAERGLELSQQSAENLPGSSSGGPEGAETSAPPDLEAGNTRENQEDAGSAHEAYERAETDRRADRQRATHAPWHMHQWLAWGW</sequence>
<evidence type="ECO:0000256" key="4">
    <source>
        <dbReference type="ARBA" id="ARBA00012483"/>
    </source>
</evidence>